<accession>A0A914QX28</accession>
<dbReference type="Proteomes" id="UP000887578">
    <property type="component" value="Unplaced"/>
</dbReference>
<organism evidence="1 2">
    <name type="scientific">Panagrolaimus davidi</name>
    <dbReference type="NCBI Taxonomy" id="227884"/>
    <lineage>
        <taxon>Eukaryota</taxon>
        <taxon>Metazoa</taxon>
        <taxon>Ecdysozoa</taxon>
        <taxon>Nematoda</taxon>
        <taxon>Chromadorea</taxon>
        <taxon>Rhabditida</taxon>
        <taxon>Tylenchina</taxon>
        <taxon>Panagrolaimomorpha</taxon>
        <taxon>Panagrolaimoidea</taxon>
        <taxon>Panagrolaimidae</taxon>
        <taxon>Panagrolaimus</taxon>
    </lineage>
</organism>
<evidence type="ECO:0000313" key="2">
    <source>
        <dbReference type="WBParaSite" id="PDA_v2.g8638.t1"/>
    </source>
</evidence>
<keyword evidence="1" id="KW-1185">Reference proteome</keyword>
<protein>
    <submittedName>
        <fullName evidence="2">Uncharacterized protein</fullName>
    </submittedName>
</protein>
<reference evidence="2" key="1">
    <citation type="submission" date="2022-11" db="UniProtKB">
        <authorList>
            <consortium name="WormBaseParasite"/>
        </authorList>
    </citation>
    <scope>IDENTIFICATION</scope>
</reference>
<dbReference type="WBParaSite" id="PDA_v2.g8638.t1">
    <property type="protein sequence ID" value="PDA_v2.g8638.t1"/>
    <property type="gene ID" value="PDA_v2.g8638"/>
</dbReference>
<sequence>MEEPLRISLGKMIIGSKKVEEYVVLINGKKNEEKIRVLFINFATDETLEFFEFNNSQILVDEIPDLFQQKKIKAAILNIFEVKTVDFKNNVEFCKVLRAKFNFFCIPFCFISPFNFYLNKKIIAANAEINVGDSLLMFDIDDNEFDAAELNFTKDGYEYIDLPNIDYFGNEELMKQCLQDVIVAECKPLKIILASEISDLPLMNKIKEIFFTSMPEKLIVLEGFLNEFNPKCSVEISKWIFDKKNNKFLSINKTWRQFCIGNIFGQKTFKIILSTDENMDLPFRKSVIVPYSPFDFFFGYYESDLEDFIVLDEFRLDSNYHEHKISLKIDSNHFPSYMIYGSLNPEIQGLPDKFNANFSSKIPVITFFNNSSFISVNKGHGYEFLKIWNDEFGEQMFISFDEKQPKFGESAIEVFKIKPTTVIFDILSILAKDGKCFESSWGFQIKKNETGEILFEFDNFDGIRQKSFAYFFLSLLIRRQINAIQSEVGQPPSAICFHILVPNDNKEIVMKNFEEACKPLEIDCSFF</sequence>
<dbReference type="AlphaFoldDB" id="A0A914QX28"/>
<evidence type="ECO:0000313" key="1">
    <source>
        <dbReference type="Proteomes" id="UP000887578"/>
    </source>
</evidence>
<proteinExistence type="predicted"/>
<name>A0A914QX28_9BILA</name>